<organism evidence="6 7">
    <name type="scientific">Haliangium ochraceum (strain DSM 14365 / JCM 11303 / SMP-2)</name>
    <dbReference type="NCBI Taxonomy" id="502025"/>
    <lineage>
        <taxon>Bacteria</taxon>
        <taxon>Pseudomonadati</taxon>
        <taxon>Myxococcota</taxon>
        <taxon>Polyangia</taxon>
        <taxon>Haliangiales</taxon>
        <taxon>Kofleriaceae</taxon>
        <taxon>Haliangium</taxon>
    </lineage>
</organism>
<dbReference type="eggNOG" id="COG0399">
    <property type="taxonomic scope" value="Bacteria"/>
</dbReference>
<sequence length="356" mass="38144">MRVPLVDLGPETALLREQLTAALARVLDSGRFIGGPEVEALEAELAPLADARAVVGVSSGSDALLAALMALDIGPGDEVVTTPFTFFATAGAIARLGARPVFADIDERSYNLDPAAAASAIGPRTKALLPVHLYGRPAELPAIDGMPVVEDAAQSLSASPVRGICQCVSFFPTKNLGALGDAGAVLTRDEEFAARVRLLRTHGAQPKYVHALIGGNFRIDAMQAALLRVKLPHLARWNQERRARAARYRACFAAARVPAELRLPEDVSDHVYHQFVVRAPRRDALRDFLAERGVSTEVYYPVPLHLQACFADLGYRAGAFPVSEAASREALALPIHPGLPGDAQDYVVEQIAAFYQ</sequence>
<feature type="active site" description="Proton acceptor" evidence="3">
    <location>
        <position position="174"/>
    </location>
</feature>
<dbReference type="CDD" id="cd00616">
    <property type="entry name" value="AHBA_syn"/>
    <property type="match status" value="1"/>
</dbReference>
<evidence type="ECO:0000256" key="4">
    <source>
        <dbReference type="PIRSR" id="PIRSR000390-2"/>
    </source>
</evidence>
<evidence type="ECO:0000256" key="3">
    <source>
        <dbReference type="PIRSR" id="PIRSR000390-1"/>
    </source>
</evidence>
<reference evidence="6 7" key="1">
    <citation type="journal article" date="2010" name="Stand. Genomic Sci.">
        <title>Complete genome sequence of Haliangium ochraceum type strain (SMP-2).</title>
        <authorList>
            <consortium name="US DOE Joint Genome Institute (JGI-PGF)"/>
            <person name="Ivanova N."/>
            <person name="Daum C."/>
            <person name="Lang E."/>
            <person name="Abt B."/>
            <person name="Kopitz M."/>
            <person name="Saunders E."/>
            <person name="Lapidus A."/>
            <person name="Lucas S."/>
            <person name="Glavina Del Rio T."/>
            <person name="Nolan M."/>
            <person name="Tice H."/>
            <person name="Copeland A."/>
            <person name="Cheng J.F."/>
            <person name="Chen F."/>
            <person name="Bruce D."/>
            <person name="Goodwin L."/>
            <person name="Pitluck S."/>
            <person name="Mavromatis K."/>
            <person name="Pati A."/>
            <person name="Mikhailova N."/>
            <person name="Chen A."/>
            <person name="Palaniappan K."/>
            <person name="Land M."/>
            <person name="Hauser L."/>
            <person name="Chang Y.J."/>
            <person name="Jeffries C.D."/>
            <person name="Detter J.C."/>
            <person name="Brettin T."/>
            <person name="Rohde M."/>
            <person name="Goker M."/>
            <person name="Bristow J."/>
            <person name="Markowitz V."/>
            <person name="Eisen J.A."/>
            <person name="Hugenholtz P."/>
            <person name="Kyrpides N.C."/>
            <person name="Klenk H.P."/>
        </authorList>
    </citation>
    <scope>NUCLEOTIDE SEQUENCE [LARGE SCALE GENOMIC DNA]</scope>
    <source>
        <strain evidence="7">DSM 14365 / CIP 107738 / JCM 11303 / AJ 13395 / SMP-2</strain>
    </source>
</reference>
<evidence type="ECO:0000313" key="7">
    <source>
        <dbReference type="Proteomes" id="UP000001880"/>
    </source>
</evidence>
<feature type="modified residue" description="N6-(pyridoxal phosphate)lysine" evidence="4">
    <location>
        <position position="174"/>
    </location>
</feature>
<dbReference type="GO" id="GO:0000271">
    <property type="term" value="P:polysaccharide biosynthetic process"/>
    <property type="evidence" value="ECO:0007669"/>
    <property type="project" value="TreeGrafter"/>
</dbReference>
<gene>
    <name evidence="6" type="ordered locus">Hoch_6640</name>
</gene>
<dbReference type="AlphaFoldDB" id="D0LRW4"/>
<dbReference type="GO" id="GO:0008483">
    <property type="term" value="F:transaminase activity"/>
    <property type="evidence" value="ECO:0007669"/>
    <property type="project" value="UniProtKB-KW"/>
</dbReference>
<dbReference type="PANTHER" id="PTHR30244">
    <property type="entry name" value="TRANSAMINASE"/>
    <property type="match status" value="1"/>
</dbReference>
<dbReference type="Proteomes" id="UP000001880">
    <property type="component" value="Chromosome"/>
</dbReference>
<evidence type="ECO:0000313" key="6">
    <source>
        <dbReference type="EMBL" id="ACY19106.1"/>
    </source>
</evidence>
<dbReference type="InterPro" id="IPR015422">
    <property type="entry name" value="PyrdxlP-dep_Trfase_small"/>
</dbReference>
<dbReference type="Pfam" id="PF01041">
    <property type="entry name" value="DegT_DnrJ_EryC1"/>
    <property type="match status" value="1"/>
</dbReference>
<keyword evidence="7" id="KW-1185">Reference proteome</keyword>
<name>D0LRW4_HALO1</name>
<comment type="similarity">
    <text evidence="2 5">Belongs to the DegT/DnrJ/EryC1 family.</text>
</comment>
<dbReference type="Gene3D" id="3.90.1150.10">
    <property type="entry name" value="Aspartate Aminotransferase, domain 1"/>
    <property type="match status" value="1"/>
</dbReference>
<evidence type="ECO:0000256" key="1">
    <source>
        <dbReference type="ARBA" id="ARBA00022898"/>
    </source>
</evidence>
<dbReference type="PANTHER" id="PTHR30244:SF36">
    <property type="entry name" value="3-OXO-GLUCOSE-6-PHOSPHATE:GLUTAMATE AMINOTRANSFERASE"/>
    <property type="match status" value="1"/>
</dbReference>
<keyword evidence="6" id="KW-0032">Aminotransferase</keyword>
<dbReference type="InterPro" id="IPR015421">
    <property type="entry name" value="PyrdxlP-dep_Trfase_major"/>
</dbReference>
<dbReference type="SUPFAM" id="SSF53383">
    <property type="entry name" value="PLP-dependent transferases"/>
    <property type="match status" value="1"/>
</dbReference>
<evidence type="ECO:0000256" key="5">
    <source>
        <dbReference type="RuleBase" id="RU004508"/>
    </source>
</evidence>
<dbReference type="PIRSF" id="PIRSF000390">
    <property type="entry name" value="PLP_StrS"/>
    <property type="match status" value="1"/>
</dbReference>
<dbReference type="EMBL" id="CP001804">
    <property type="protein sequence ID" value="ACY19106.1"/>
    <property type="molecule type" value="Genomic_DNA"/>
</dbReference>
<accession>D0LRW4</accession>
<keyword evidence="6" id="KW-0808">Transferase</keyword>
<protein>
    <submittedName>
        <fullName evidence="6">DegT/DnrJ/EryC1/StrS aminotransferase</fullName>
    </submittedName>
</protein>
<proteinExistence type="inferred from homology"/>
<dbReference type="OrthoDB" id="9766188at2"/>
<dbReference type="InterPro" id="IPR000653">
    <property type="entry name" value="DegT/StrS_aminotransferase"/>
</dbReference>
<dbReference type="HOGENOM" id="CLU_033332_6_2_7"/>
<dbReference type="KEGG" id="hoh:Hoch_6640"/>
<keyword evidence="1 4" id="KW-0663">Pyridoxal phosphate</keyword>
<evidence type="ECO:0000256" key="2">
    <source>
        <dbReference type="ARBA" id="ARBA00037999"/>
    </source>
</evidence>
<dbReference type="InterPro" id="IPR015424">
    <property type="entry name" value="PyrdxlP-dep_Trfase"/>
</dbReference>
<dbReference type="Gene3D" id="3.40.640.10">
    <property type="entry name" value="Type I PLP-dependent aspartate aminotransferase-like (Major domain)"/>
    <property type="match status" value="1"/>
</dbReference>
<dbReference type="GO" id="GO:0030170">
    <property type="term" value="F:pyridoxal phosphate binding"/>
    <property type="evidence" value="ECO:0007669"/>
    <property type="project" value="TreeGrafter"/>
</dbReference>
<dbReference type="STRING" id="502025.Hoch_6640"/>
<dbReference type="RefSeq" id="WP_012831698.1">
    <property type="nucleotide sequence ID" value="NC_013440.1"/>
</dbReference>